<dbReference type="SUPFAM" id="SSF53335">
    <property type="entry name" value="S-adenosyl-L-methionine-dependent methyltransferases"/>
    <property type="match status" value="1"/>
</dbReference>
<accession>A0ABP6ZXY0</accession>
<dbReference type="EMBL" id="BAABAB010000017">
    <property type="protein sequence ID" value="GAA3622089.1"/>
    <property type="molecule type" value="Genomic_DNA"/>
</dbReference>
<reference evidence="2" key="1">
    <citation type="journal article" date="2019" name="Int. J. Syst. Evol. Microbiol.">
        <title>The Global Catalogue of Microorganisms (GCM) 10K type strain sequencing project: providing services to taxonomists for standard genome sequencing and annotation.</title>
        <authorList>
            <consortium name="The Broad Institute Genomics Platform"/>
            <consortium name="The Broad Institute Genome Sequencing Center for Infectious Disease"/>
            <person name="Wu L."/>
            <person name="Ma J."/>
        </authorList>
    </citation>
    <scope>NUCLEOTIDE SEQUENCE [LARGE SCALE GENOMIC DNA]</scope>
    <source>
        <strain evidence="2">JCM 16929</strain>
    </source>
</reference>
<sequence length="276" mass="31246">MALLEPLRKAAVRTIKPHVSNDTWRRIKSLDPRGRGANGAAEALPPLSEWDMVSLARHFGTDKWGSHRYAPHYEHHFLPFKNDTFSLLEIGIGGYAREKQGGASLRMWKAFFPNAQIIGLDIEDKSFVVEDRIKAYQGSQVNVPLLRTIVDESDNLQIIIDDGSHRSDHIRTTFEALFPLLPPGGLYAIEDTQTSYWPRFGGSEDIDDPTTSMALVKRLVDGLNYEEWRQWDYEPTYADEHVVAVHCYHNLVILEKGENNEGTNRKIPPPPDVAAS</sequence>
<gene>
    <name evidence="1" type="ORF">GCM10022236_25540</name>
</gene>
<comment type="caution">
    <text evidence="1">The sequence shown here is derived from an EMBL/GenBank/DDBJ whole genome shotgun (WGS) entry which is preliminary data.</text>
</comment>
<organism evidence="1 2">
    <name type="scientific">Microlunatus ginsengisoli</name>
    <dbReference type="NCBI Taxonomy" id="363863"/>
    <lineage>
        <taxon>Bacteria</taxon>
        <taxon>Bacillati</taxon>
        <taxon>Actinomycetota</taxon>
        <taxon>Actinomycetes</taxon>
        <taxon>Propionibacteriales</taxon>
        <taxon>Propionibacteriaceae</taxon>
        <taxon>Microlunatus</taxon>
    </lineage>
</organism>
<evidence type="ECO:0000313" key="2">
    <source>
        <dbReference type="Proteomes" id="UP001501490"/>
    </source>
</evidence>
<protein>
    <recommendedName>
        <fullName evidence="3">Methyltransferase domain-containing protein</fullName>
    </recommendedName>
</protein>
<name>A0ABP6ZXY0_9ACTN</name>
<dbReference type="Proteomes" id="UP001501490">
    <property type="component" value="Unassembled WGS sequence"/>
</dbReference>
<evidence type="ECO:0008006" key="3">
    <source>
        <dbReference type="Google" id="ProtNLM"/>
    </source>
</evidence>
<dbReference type="Gene3D" id="3.40.50.150">
    <property type="entry name" value="Vaccinia Virus protein VP39"/>
    <property type="match status" value="1"/>
</dbReference>
<keyword evidence="2" id="KW-1185">Reference proteome</keyword>
<evidence type="ECO:0000313" key="1">
    <source>
        <dbReference type="EMBL" id="GAA3622089.1"/>
    </source>
</evidence>
<proteinExistence type="predicted"/>
<dbReference type="InterPro" id="IPR029063">
    <property type="entry name" value="SAM-dependent_MTases_sf"/>
</dbReference>
<dbReference type="RefSeq" id="WP_344805048.1">
    <property type="nucleotide sequence ID" value="NZ_BAABAB010000017.1"/>
</dbReference>